<keyword evidence="2" id="KW-0808">Transferase</keyword>
<accession>A0A9Q0F5B6</accession>
<gene>
    <name evidence="5" type="ORF">Tsubulata_033620</name>
</gene>
<keyword evidence="4" id="KW-0460">Magnesium</keyword>
<reference evidence="5" key="2">
    <citation type="journal article" date="2023" name="Plants (Basel)">
        <title>Annotation of the Turnera subulata (Passifloraceae) Draft Genome Reveals the S-Locus Evolved after the Divergence of Turneroideae from Passifloroideae in a Stepwise Manner.</title>
        <authorList>
            <person name="Henning P.M."/>
            <person name="Roalson E.H."/>
            <person name="Mir W."/>
            <person name="McCubbin A.G."/>
            <person name="Shore J.S."/>
        </authorList>
    </citation>
    <scope>NUCLEOTIDE SEQUENCE</scope>
    <source>
        <strain evidence="5">F60SS</strain>
    </source>
</reference>
<dbReference type="Gene3D" id="1.10.1200.270">
    <property type="entry name" value="Methyltransferase, alpha-helical capping domain"/>
    <property type="match status" value="2"/>
</dbReference>
<evidence type="ECO:0000313" key="5">
    <source>
        <dbReference type="EMBL" id="KAJ4824152.1"/>
    </source>
</evidence>
<proteinExistence type="predicted"/>
<keyword evidence="6" id="KW-1185">Reference proteome</keyword>
<dbReference type="GO" id="GO:0046872">
    <property type="term" value="F:metal ion binding"/>
    <property type="evidence" value="ECO:0007669"/>
    <property type="project" value="UniProtKB-KW"/>
</dbReference>
<comment type="caution">
    <text evidence="5">The sequence shown here is derived from an EMBL/GenBank/DDBJ whole genome shotgun (WGS) entry which is preliminary data.</text>
</comment>
<dbReference type="AlphaFoldDB" id="A0A9Q0F5B6"/>
<keyword evidence="1" id="KW-0489">Methyltransferase</keyword>
<reference evidence="5" key="1">
    <citation type="submission" date="2022-02" db="EMBL/GenBank/DDBJ databases">
        <authorList>
            <person name="Henning P.M."/>
            <person name="McCubbin A.G."/>
            <person name="Shore J.S."/>
        </authorList>
    </citation>
    <scope>NUCLEOTIDE SEQUENCE</scope>
    <source>
        <strain evidence="5">F60SS</strain>
        <tissue evidence="5">Leaves</tissue>
    </source>
</reference>
<dbReference type="GO" id="GO:0032259">
    <property type="term" value="P:methylation"/>
    <property type="evidence" value="ECO:0007669"/>
    <property type="project" value="UniProtKB-KW"/>
</dbReference>
<protein>
    <recommendedName>
        <fullName evidence="7">Jasmonate O-methyltransferase</fullName>
    </recommendedName>
</protein>
<evidence type="ECO:0000256" key="3">
    <source>
        <dbReference type="ARBA" id="ARBA00022723"/>
    </source>
</evidence>
<evidence type="ECO:0000256" key="4">
    <source>
        <dbReference type="ARBA" id="ARBA00022842"/>
    </source>
</evidence>
<dbReference type="GO" id="GO:0008168">
    <property type="term" value="F:methyltransferase activity"/>
    <property type="evidence" value="ECO:0007669"/>
    <property type="project" value="UniProtKB-KW"/>
</dbReference>
<evidence type="ECO:0008006" key="7">
    <source>
        <dbReference type="Google" id="ProtNLM"/>
    </source>
</evidence>
<organism evidence="5 6">
    <name type="scientific">Turnera subulata</name>
    <dbReference type="NCBI Taxonomy" id="218843"/>
    <lineage>
        <taxon>Eukaryota</taxon>
        <taxon>Viridiplantae</taxon>
        <taxon>Streptophyta</taxon>
        <taxon>Embryophyta</taxon>
        <taxon>Tracheophyta</taxon>
        <taxon>Spermatophyta</taxon>
        <taxon>Magnoliopsida</taxon>
        <taxon>eudicotyledons</taxon>
        <taxon>Gunneridae</taxon>
        <taxon>Pentapetalae</taxon>
        <taxon>rosids</taxon>
        <taxon>fabids</taxon>
        <taxon>Malpighiales</taxon>
        <taxon>Passifloraceae</taxon>
        <taxon>Turnera</taxon>
    </lineage>
</organism>
<dbReference type="Proteomes" id="UP001141552">
    <property type="component" value="Unassembled WGS sequence"/>
</dbReference>
<dbReference type="PANTHER" id="PTHR31009">
    <property type="entry name" value="S-ADENOSYL-L-METHIONINE:CARBOXYL METHYLTRANSFERASE FAMILY PROTEIN"/>
    <property type="match status" value="1"/>
</dbReference>
<keyword evidence="3" id="KW-0479">Metal-binding</keyword>
<dbReference type="SUPFAM" id="SSF53335">
    <property type="entry name" value="S-adenosyl-L-methionine-dependent methyltransferases"/>
    <property type="match status" value="1"/>
</dbReference>
<evidence type="ECO:0000256" key="2">
    <source>
        <dbReference type="ARBA" id="ARBA00022679"/>
    </source>
</evidence>
<feature type="non-terminal residue" evidence="5">
    <location>
        <position position="1"/>
    </location>
</feature>
<dbReference type="InterPro" id="IPR029063">
    <property type="entry name" value="SAM-dependent_MTases_sf"/>
</dbReference>
<evidence type="ECO:0000313" key="6">
    <source>
        <dbReference type="Proteomes" id="UP001141552"/>
    </source>
</evidence>
<name>A0A9Q0F5B6_9ROSI</name>
<dbReference type="OrthoDB" id="1523883at2759"/>
<dbReference type="Gene3D" id="3.40.50.150">
    <property type="entry name" value="Vaccinia Virus protein VP39"/>
    <property type="match status" value="2"/>
</dbReference>
<dbReference type="EMBL" id="JAKUCV010007253">
    <property type="protein sequence ID" value="KAJ4824152.1"/>
    <property type="molecule type" value="Genomic_DNA"/>
</dbReference>
<evidence type="ECO:0000256" key="1">
    <source>
        <dbReference type="ARBA" id="ARBA00022603"/>
    </source>
</evidence>
<dbReference type="InterPro" id="IPR005299">
    <property type="entry name" value="MeTrfase_7"/>
</dbReference>
<dbReference type="Pfam" id="PF03492">
    <property type="entry name" value="Methyltransf_7"/>
    <property type="match status" value="1"/>
</dbReference>
<dbReference type="InterPro" id="IPR042086">
    <property type="entry name" value="MeTrfase_capping"/>
</dbReference>
<sequence>MEVLEQVLHMKGGEGEYSYYKNSLFQKYVILKTRPILEEAVTKLCLESLTEDCFKMADMGCSSGPNTLLPLWEIMETIDSTCRTLNQKAPALQCFLNDLPGTDFNTIFRSRALEVISGGRMVLTFMGSSDHHPACKYGAEIWIAIGDCLKDLTDERCLCRAVDRIVFAPPVTPLLAVVPSLQ</sequence>